<feature type="compositionally biased region" description="Basic and acidic residues" evidence="1">
    <location>
        <begin position="123"/>
        <end position="132"/>
    </location>
</feature>
<proteinExistence type="predicted"/>
<feature type="compositionally biased region" description="Basic and acidic residues" evidence="1">
    <location>
        <begin position="50"/>
        <end position="62"/>
    </location>
</feature>
<gene>
    <name evidence="2" type="ORF">Scep_014536</name>
</gene>
<dbReference type="Proteomes" id="UP001419268">
    <property type="component" value="Unassembled WGS sequence"/>
</dbReference>
<evidence type="ECO:0000256" key="1">
    <source>
        <dbReference type="SAM" id="MobiDB-lite"/>
    </source>
</evidence>
<feature type="compositionally biased region" description="Polar residues" evidence="1">
    <location>
        <begin position="18"/>
        <end position="27"/>
    </location>
</feature>
<feature type="compositionally biased region" description="Basic and acidic residues" evidence="1">
    <location>
        <begin position="149"/>
        <end position="158"/>
    </location>
</feature>
<feature type="compositionally biased region" description="Basic and acidic residues" evidence="1">
    <location>
        <begin position="184"/>
        <end position="202"/>
    </location>
</feature>
<feature type="compositionally biased region" description="Low complexity" evidence="1">
    <location>
        <begin position="169"/>
        <end position="183"/>
    </location>
</feature>
<feature type="compositionally biased region" description="Basic residues" evidence="1">
    <location>
        <begin position="138"/>
        <end position="148"/>
    </location>
</feature>
<reference evidence="2 3" key="1">
    <citation type="submission" date="2024-01" db="EMBL/GenBank/DDBJ databases">
        <title>Genome assemblies of Stephania.</title>
        <authorList>
            <person name="Yang L."/>
        </authorList>
    </citation>
    <scope>NUCLEOTIDE SEQUENCE [LARGE SCALE GENOMIC DNA]</scope>
    <source>
        <strain evidence="2">JXDWG</strain>
        <tissue evidence="2">Leaf</tissue>
    </source>
</reference>
<dbReference type="EMBL" id="JBBNAG010000006">
    <property type="protein sequence ID" value="KAK9125690.1"/>
    <property type="molecule type" value="Genomic_DNA"/>
</dbReference>
<accession>A0AAP0J267</accession>
<name>A0AAP0J267_9MAGN</name>
<protein>
    <submittedName>
        <fullName evidence="2">Uncharacterized protein</fullName>
    </submittedName>
</protein>
<evidence type="ECO:0000313" key="2">
    <source>
        <dbReference type="EMBL" id="KAK9125690.1"/>
    </source>
</evidence>
<sequence>MERSNAQVDGHAGAQTEKVLSQSSNDQGGRHSEDQNAMLLVMVEFAVSEAHDTRNSVKEEPRATSGCGGVGANGGGGGAGPNQRRRRIAEAISGGGGGRTRSDDGVGDTWGREWAITGPRSFVDGRRADPKKGAAAAVRKKGQRRRFEKRGSDGGEQQRRRRRPRSDSDAGGEYRAAAAAPANKLDRARARDDSRSTGVADERMSRRVAVDVDDGTGRRRRRRRRWWRRIFGDGATAGIFGVSDEMGLQGRG</sequence>
<dbReference type="AlphaFoldDB" id="A0AAP0J267"/>
<evidence type="ECO:0000313" key="3">
    <source>
        <dbReference type="Proteomes" id="UP001419268"/>
    </source>
</evidence>
<feature type="region of interest" description="Disordered" evidence="1">
    <location>
        <begin position="1"/>
        <end position="37"/>
    </location>
</feature>
<feature type="region of interest" description="Disordered" evidence="1">
    <location>
        <begin position="50"/>
        <end position="202"/>
    </location>
</feature>
<feature type="compositionally biased region" description="Gly residues" evidence="1">
    <location>
        <begin position="66"/>
        <end position="80"/>
    </location>
</feature>
<comment type="caution">
    <text evidence="2">The sequence shown here is derived from an EMBL/GenBank/DDBJ whole genome shotgun (WGS) entry which is preliminary data.</text>
</comment>
<keyword evidence="3" id="KW-1185">Reference proteome</keyword>
<organism evidence="2 3">
    <name type="scientific">Stephania cephalantha</name>
    <dbReference type="NCBI Taxonomy" id="152367"/>
    <lineage>
        <taxon>Eukaryota</taxon>
        <taxon>Viridiplantae</taxon>
        <taxon>Streptophyta</taxon>
        <taxon>Embryophyta</taxon>
        <taxon>Tracheophyta</taxon>
        <taxon>Spermatophyta</taxon>
        <taxon>Magnoliopsida</taxon>
        <taxon>Ranunculales</taxon>
        <taxon>Menispermaceae</taxon>
        <taxon>Menispermoideae</taxon>
        <taxon>Cissampelideae</taxon>
        <taxon>Stephania</taxon>
    </lineage>
</organism>